<dbReference type="Pfam" id="PF14859">
    <property type="entry name" value="Colicin_M"/>
    <property type="match status" value="1"/>
</dbReference>
<dbReference type="GO" id="GO:0042742">
    <property type="term" value="P:defense response to bacterium"/>
    <property type="evidence" value="ECO:0007669"/>
    <property type="project" value="InterPro"/>
</dbReference>
<organism evidence="1 2">
    <name type="scientific">Pseudomonas jessenii</name>
    <dbReference type="NCBI Taxonomy" id="77298"/>
    <lineage>
        <taxon>Bacteria</taxon>
        <taxon>Pseudomonadati</taxon>
        <taxon>Pseudomonadota</taxon>
        <taxon>Gammaproteobacteria</taxon>
        <taxon>Pseudomonadales</taxon>
        <taxon>Pseudomonadaceae</taxon>
        <taxon>Pseudomonas</taxon>
    </lineage>
</organism>
<name>A0A370SHG8_PSEJE</name>
<dbReference type="Gene3D" id="3.30.450.400">
    <property type="entry name" value="Colicin M, catalytic domain"/>
    <property type="match status" value="1"/>
</dbReference>
<evidence type="ECO:0000313" key="1">
    <source>
        <dbReference type="EMBL" id="RDL19174.1"/>
    </source>
</evidence>
<gene>
    <name evidence="1" type="ORF">DEU51_10878</name>
</gene>
<comment type="caution">
    <text evidence="1">The sequence shown here is derived from an EMBL/GenBank/DDBJ whole genome shotgun (WGS) entry which is preliminary data.</text>
</comment>
<proteinExistence type="predicted"/>
<dbReference type="AlphaFoldDB" id="A0A370SHG8"/>
<sequence>MKNGLTLPPIVTRGTTGNSGGFTVDTGFRWGTYATADWQGAGEAIITNEGQTYSLPLSGGPTISTADMDMFHAWLEMKSGIKAFTYELQMVSKAINNDALGGIRDLWKITESDNYLLNSAAIISHGYFKNKIINFSLADSFAAQQKLSSIEALIKVSSTSQYNLNYEIQTTELSGGTFSPVKAFAHYLWGNGERMKVNINNIGLNVSANELPLLANTIRSTKEAGTYYLSDPKIPYATINDSKVTGAYLGRITLKMEGNFTRDNQGAWVFDGFVKAYADTYDFDASNRSTALETLTTAGRVFSGTHYEIDIFGEQKIRLNGAGYNPSP</sequence>
<dbReference type="EMBL" id="QRAV01000008">
    <property type="protein sequence ID" value="RDL19174.1"/>
    <property type="molecule type" value="Genomic_DNA"/>
</dbReference>
<evidence type="ECO:0000313" key="2">
    <source>
        <dbReference type="Proteomes" id="UP000255365"/>
    </source>
</evidence>
<protein>
    <submittedName>
        <fullName evidence="1">Colicin M-like protein</fullName>
    </submittedName>
</protein>
<dbReference type="InterPro" id="IPR028056">
    <property type="entry name" value="Colicin_M"/>
</dbReference>
<reference evidence="1 2" key="1">
    <citation type="submission" date="2018-07" db="EMBL/GenBank/DDBJ databases">
        <title>Genome sequencing of rice bacterial endophytes.</title>
        <authorList>
            <person name="Venturi V."/>
        </authorList>
    </citation>
    <scope>NUCLEOTIDE SEQUENCE [LARGE SCALE GENOMIC DNA]</scope>
    <source>
        <strain evidence="1 2">E2333</strain>
    </source>
</reference>
<accession>A0A370SHG8</accession>
<dbReference type="Proteomes" id="UP000255365">
    <property type="component" value="Unassembled WGS sequence"/>
</dbReference>
<dbReference type="RefSeq" id="WP_047303942.1">
    <property type="nucleotide sequence ID" value="NZ_QRAV01000008.1"/>
</dbReference>